<name>E6SUJ3_BACT6</name>
<dbReference type="STRING" id="693979.Bache_1351"/>
<protein>
    <recommendedName>
        <fullName evidence="3">Transglutaminase domain-containing protein</fullName>
    </recommendedName>
</protein>
<dbReference type="OrthoDB" id="679512at2"/>
<sequence length="675" mass="78388">MRIQKFIGILSVVICFVACHADRRMEQVLELSGDNRAELQKVLDHYKGDSLKYEAACFLIENMPGAFGADPAVVSTCAPFYEQYDSLLQVHGYDSLLRAGSYSRFREWGDAVDSLWQNFEGRHAVVRYGTRRMDLLTVSADHLIAEIDLAFEAWRENVYTRDCSFDDFCEYILPYRRKNGLVIDSMRRVFHDRHKGQFFTHSGNDMIDEMDSLLYRYRHITHSNFYGTRIPVLTAGSYEKLRHGLCEQRCWYNSLLLSSLGMTVAIDYVPVWGNRNSSHTWNVLVMNGKSYAFESYWDTDRWKYKRIYNNRDNDEYWGRFRLPKVYRHTFRRYPEGPLADRDVPGEDIPEFFRNVRRKDVSHEYFDTVNVSVRLDPVPEGTRYAYLCVVDYGEWKPVQWGRIEKGKVVFPGMGKGVVYMPMYCKGGIMQVAGNPFWLKPDGSMRPLMPDGKKQSIAVCRPDGASVYAYLDNWKKDYADVAGTMLEGWRENDSFRRRICVFPTDLENGSKWVAVNGGREVRYVRMKLPYGRVALGRLEFYRDTEDGGTAKVQGVRVMGALPENREGEKPDYLLDGVSATGYKNEISCGYIDFDLGRDCLLAAVRFCPYLETDYRDDREYELCFWQDGWRMLGRHKGPGVLRMDGVPCNALLLVRHPRGMEIKGRPFIYEDGEVIWL</sequence>
<dbReference type="Proteomes" id="UP000008630">
    <property type="component" value="Chromosome"/>
</dbReference>
<gene>
    <name evidence="1" type="ordered locus">Bache_1351</name>
</gene>
<reference key="1">
    <citation type="submission" date="2010-11" db="EMBL/GenBank/DDBJ databases">
        <title>The complete genome of Bacteroides helcogenes P 36-108.</title>
        <authorList>
            <consortium name="US DOE Joint Genome Institute (JGI-PGF)"/>
            <person name="Lucas S."/>
            <person name="Copeland A."/>
            <person name="Lapidus A."/>
            <person name="Bruce D."/>
            <person name="Goodwin L."/>
            <person name="Pitluck S."/>
            <person name="Kyrpides N."/>
            <person name="Mavromatis K."/>
            <person name="Ivanova N."/>
            <person name="Zeytun A."/>
            <person name="Brettin T."/>
            <person name="Detter J.C."/>
            <person name="Tapia R."/>
            <person name="Han C."/>
            <person name="Land M."/>
            <person name="Hauser L."/>
            <person name="Markowitz V."/>
            <person name="Cheng J.-F."/>
            <person name="Hugenholtz P."/>
            <person name="Woyke T."/>
            <person name="Wu D."/>
            <person name="Gronow S."/>
            <person name="Wellnitz S."/>
            <person name="Brambilla E."/>
            <person name="Klenk H.-P."/>
            <person name="Eisen J.A."/>
        </authorList>
    </citation>
    <scope>NUCLEOTIDE SEQUENCE</scope>
    <source>
        <strain>P 36-108</strain>
    </source>
</reference>
<dbReference type="eggNOG" id="COG1305">
    <property type="taxonomic scope" value="Bacteria"/>
</dbReference>
<evidence type="ECO:0008006" key="3">
    <source>
        <dbReference type="Google" id="ProtNLM"/>
    </source>
</evidence>
<accession>E6SUJ3</accession>
<dbReference type="PATRIC" id="fig|693979.3.peg.1433"/>
<keyword evidence="2" id="KW-1185">Reference proteome</keyword>
<organism evidence="1 2">
    <name type="scientific">Bacteroides helcogenes (strain ATCC 35417 / DSM 20613 / JCM 6297 / CCUG 15421 / P 36-108)</name>
    <dbReference type="NCBI Taxonomy" id="693979"/>
    <lineage>
        <taxon>Bacteria</taxon>
        <taxon>Pseudomonadati</taxon>
        <taxon>Bacteroidota</taxon>
        <taxon>Bacteroidia</taxon>
        <taxon>Bacteroidales</taxon>
        <taxon>Bacteroidaceae</taxon>
        <taxon>Bacteroides</taxon>
    </lineage>
</organism>
<dbReference type="RefSeq" id="WP_013546951.1">
    <property type="nucleotide sequence ID" value="NC_014933.1"/>
</dbReference>
<dbReference type="PANTHER" id="PTHR35532">
    <property type="entry name" value="SIMILAR TO POLYHYDROXYALKANOATE DEPOLYMERASE"/>
    <property type="match status" value="1"/>
</dbReference>
<dbReference type="EMBL" id="CP002352">
    <property type="protein sequence ID" value="ADV43357.1"/>
    <property type="molecule type" value="Genomic_DNA"/>
</dbReference>
<dbReference type="AlphaFoldDB" id="E6SUJ3"/>
<evidence type="ECO:0000313" key="2">
    <source>
        <dbReference type="Proteomes" id="UP000008630"/>
    </source>
</evidence>
<dbReference type="KEGG" id="bhl:Bache_1351"/>
<proteinExistence type="predicted"/>
<evidence type="ECO:0000313" key="1">
    <source>
        <dbReference type="EMBL" id="ADV43357.1"/>
    </source>
</evidence>
<reference evidence="1 2" key="2">
    <citation type="journal article" date="2011" name="Stand. Genomic Sci.">
        <title>Complete genome sequence of Bacteroides helcogenes type strain (P 36-108).</title>
        <authorList>
            <person name="Pati A."/>
            <person name="Gronow S."/>
            <person name="Zeytun A."/>
            <person name="Lapidus A."/>
            <person name="Nolan M."/>
            <person name="Hammon N."/>
            <person name="Deshpande S."/>
            <person name="Cheng J.F."/>
            <person name="Tapia R."/>
            <person name="Han C."/>
            <person name="Goodwin L."/>
            <person name="Pitluck S."/>
            <person name="Liolios K."/>
            <person name="Pagani I."/>
            <person name="Ivanova N."/>
            <person name="Mavromatis K."/>
            <person name="Chen A."/>
            <person name="Palaniappan K."/>
            <person name="Land M."/>
            <person name="Hauser L."/>
            <person name="Chang Y.J."/>
            <person name="Jeffries C.D."/>
            <person name="Detter J.C."/>
            <person name="Brambilla E."/>
            <person name="Rohde M."/>
            <person name="Goker M."/>
            <person name="Woyke T."/>
            <person name="Bristow J."/>
            <person name="Eisen J.A."/>
            <person name="Markowitz V."/>
            <person name="Hugenholtz P."/>
            <person name="Kyrpides N.C."/>
            <person name="Klenk H.P."/>
            <person name="Lucas S."/>
        </authorList>
    </citation>
    <scope>NUCLEOTIDE SEQUENCE [LARGE SCALE GENOMIC DNA]</scope>
    <source>
        <strain evidence="2">ATCC 35417 / DSM 20613 / JCM 6297 / CCUG 15421 / P 36-108</strain>
    </source>
</reference>
<dbReference type="HOGENOM" id="CLU_014876_0_0_10"/>
<dbReference type="PANTHER" id="PTHR35532:SF5">
    <property type="entry name" value="CARBOHYDRATE-BINDING DOMAIN-CONTAINING PROTEIN"/>
    <property type="match status" value="1"/>
</dbReference>